<sequence>MAEIIAGVSIASSFIQLVDFGTKVVSRLHDYRSDFQELPKVFRDLHIQLPLLLRTIEALRSKAESSTLPGLKDHLVPILDGCKNELQSLDQLLTDLLPVTNSWREKLKKASRSIFQESKLERMHKTLRQYTDTLMFYSIAEAQNGPSTLGEEVDTQNEATEAEMERIRRWVKGPDPHINYQSALNQRLDKTGSWFLEGNEYQNWKAQDKSLLWVNGIPGSGKSVLSASIIEDVQQSRPGLALAFFYFSFNDPEKQLFDSFCRSIFQQLTRQALIIPKPIKELFRSCTSGRRTPTVYELVKVLGDLVGAFPGCYLIVDALDESSEPDNVLRLLKDLWSRENIPHLHILMTSRKERDIELSLSGFVADEDCVSLQTKSVDEDIRRYVQYCWDHDPKFKKWRKNSELKAQVEKSLMLKASGMFRWASCQMDELRKCINVKQLRNALVSLPKDLDETYERILCGIEEQNREYALRVLRWLAFANSTLTTLEVAEIVAIDAEGEGAFDKDEVLSDPEDIIALCSSLVTIRESAVVLAHYSVQEYLVSSRACQGPAKHFALEARHSNAIVACGCLMYLLHLADGSMHDLKKLKLFYPLALYSARQWWTHASQASESCADRICILANKLDGNYRGFTICLSLHDPDDNNNQGRRSTNEKPTPELLYHASCAGIIPLIRQLMSAGANVNHAGGYLGTSLQAAIVKKHSPAVKMLLAGGAHVDVCGGRYGSVLNAACATNSENIVQQLIVAGADVNLQADTHGSPLQVACCTGSDKVLQLLLKAGANSRGVQSFADRSILRLHHGCRETPRG</sequence>
<dbReference type="InterPro" id="IPR002110">
    <property type="entry name" value="Ankyrin_rpt"/>
</dbReference>
<evidence type="ECO:0000256" key="2">
    <source>
        <dbReference type="PROSITE-ProRule" id="PRU00023"/>
    </source>
</evidence>
<keyword evidence="2" id="KW-0040">ANK repeat</keyword>
<feature type="repeat" description="ANK" evidence="2">
    <location>
        <begin position="752"/>
        <end position="784"/>
    </location>
</feature>
<dbReference type="Pfam" id="PF22939">
    <property type="entry name" value="WHD_GPIID"/>
    <property type="match status" value="1"/>
</dbReference>
<dbReference type="PANTHER" id="PTHR10039:SF16">
    <property type="entry name" value="GPI INOSITOL-DEACYLASE"/>
    <property type="match status" value="1"/>
</dbReference>
<dbReference type="SUPFAM" id="SSF48403">
    <property type="entry name" value="Ankyrin repeat"/>
    <property type="match status" value="1"/>
</dbReference>
<keyword evidence="1" id="KW-0677">Repeat</keyword>
<dbReference type="InterPro" id="IPR007111">
    <property type="entry name" value="NACHT_NTPase"/>
</dbReference>
<keyword evidence="5" id="KW-1185">Reference proteome</keyword>
<dbReference type="Gene3D" id="3.40.50.300">
    <property type="entry name" value="P-loop containing nucleotide triphosphate hydrolases"/>
    <property type="match status" value="1"/>
</dbReference>
<dbReference type="Pfam" id="PF12796">
    <property type="entry name" value="Ank_2"/>
    <property type="match status" value="1"/>
</dbReference>
<dbReference type="PROSITE" id="PS50088">
    <property type="entry name" value="ANK_REPEAT"/>
    <property type="match status" value="1"/>
</dbReference>
<dbReference type="Pfam" id="PF24883">
    <property type="entry name" value="NPHP3_N"/>
    <property type="match status" value="1"/>
</dbReference>
<dbReference type="InterPro" id="IPR027417">
    <property type="entry name" value="P-loop_NTPase"/>
</dbReference>
<dbReference type="EMBL" id="MU004237">
    <property type="protein sequence ID" value="KAF2667457.1"/>
    <property type="molecule type" value="Genomic_DNA"/>
</dbReference>
<dbReference type="Proteomes" id="UP000799302">
    <property type="component" value="Unassembled WGS sequence"/>
</dbReference>
<dbReference type="PROSITE" id="PS50837">
    <property type="entry name" value="NACHT"/>
    <property type="match status" value="1"/>
</dbReference>
<dbReference type="PANTHER" id="PTHR10039">
    <property type="entry name" value="AMELOGENIN"/>
    <property type="match status" value="1"/>
</dbReference>
<dbReference type="Gene3D" id="1.25.40.20">
    <property type="entry name" value="Ankyrin repeat-containing domain"/>
    <property type="match status" value="1"/>
</dbReference>
<dbReference type="InterPro" id="IPR036770">
    <property type="entry name" value="Ankyrin_rpt-contain_sf"/>
</dbReference>
<evidence type="ECO:0000256" key="1">
    <source>
        <dbReference type="ARBA" id="ARBA00022737"/>
    </source>
</evidence>
<dbReference type="SMART" id="SM00248">
    <property type="entry name" value="ANK"/>
    <property type="match status" value="4"/>
</dbReference>
<dbReference type="SUPFAM" id="SSF52540">
    <property type="entry name" value="P-loop containing nucleoside triphosphate hydrolases"/>
    <property type="match status" value="1"/>
</dbReference>
<protein>
    <recommendedName>
        <fullName evidence="3">NACHT domain-containing protein</fullName>
    </recommendedName>
</protein>
<dbReference type="InterPro" id="IPR056884">
    <property type="entry name" value="NPHP3-like_N"/>
</dbReference>
<dbReference type="Pfam" id="PF17107">
    <property type="entry name" value="SesA"/>
    <property type="match status" value="1"/>
</dbReference>
<feature type="domain" description="NACHT" evidence="3">
    <location>
        <begin position="210"/>
        <end position="351"/>
    </location>
</feature>
<accession>A0A6A6U7P5</accession>
<dbReference type="InterPro" id="IPR054471">
    <property type="entry name" value="GPIID_WHD"/>
</dbReference>
<dbReference type="InterPro" id="IPR031352">
    <property type="entry name" value="SesA"/>
</dbReference>
<organism evidence="4 5">
    <name type="scientific">Microthyrium microscopicum</name>
    <dbReference type="NCBI Taxonomy" id="703497"/>
    <lineage>
        <taxon>Eukaryota</taxon>
        <taxon>Fungi</taxon>
        <taxon>Dikarya</taxon>
        <taxon>Ascomycota</taxon>
        <taxon>Pezizomycotina</taxon>
        <taxon>Dothideomycetes</taxon>
        <taxon>Dothideomycetes incertae sedis</taxon>
        <taxon>Microthyriales</taxon>
        <taxon>Microthyriaceae</taxon>
        <taxon>Microthyrium</taxon>
    </lineage>
</organism>
<evidence type="ECO:0000313" key="4">
    <source>
        <dbReference type="EMBL" id="KAF2667457.1"/>
    </source>
</evidence>
<name>A0A6A6U7P5_9PEZI</name>
<evidence type="ECO:0000259" key="3">
    <source>
        <dbReference type="PROSITE" id="PS50837"/>
    </source>
</evidence>
<proteinExistence type="predicted"/>
<reference evidence="4" key="1">
    <citation type="journal article" date="2020" name="Stud. Mycol.">
        <title>101 Dothideomycetes genomes: a test case for predicting lifestyles and emergence of pathogens.</title>
        <authorList>
            <person name="Haridas S."/>
            <person name="Albert R."/>
            <person name="Binder M."/>
            <person name="Bloem J."/>
            <person name="Labutti K."/>
            <person name="Salamov A."/>
            <person name="Andreopoulos B."/>
            <person name="Baker S."/>
            <person name="Barry K."/>
            <person name="Bills G."/>
            <person name="Bluhm B."/>
            <person name="Cannon C."/>
            <person name="Castanera R."/>
            <person name="Culley D."/>
            <person name="Daum C."/>
            <person name="Ezra D."/>
            <person name="Gonzalez J."/>
            <person name="Henrissat B."/>
            <person name="Kuo A."/>
            <person name="Liang C."/>
            <person name="Lipzen A."/>
            <person name="Lutzoni F."/>
            <person name="Magnuson J."/>
            <person name="Mondo S."/>
            <person name="Nolan M."/>
            <person name="Ohm R."/>
            <person name="Pangilinan J."/>
            <person name="Park H.-J."/>
            <person name="Ramirez L."/>
            <person name="Alfaro M."/>
            <person name="Sun H."/>
            <person name="Tritt A."/>
            <person name="Yoshinaga Y."/>
            <person name="Zwiers L.-H."/>
            <person name="Turgeon B."/>
            <person name="Goodwin S."/>
            <person name="Spatafora J."/>
            <person name="Crous P."/>
            <person name="Grigoriev I."/>
        </authorList>
    </citation>
    <scope>NUCLEOTIDE SEQUENCE</scope>
    <source>
        <strain evidence="4">CBS 115976</strain>
    </source>
</reference>
<evidence type="ECO:0000313" key="5">
    <source>
        <dbReference type="Proteomes" id="UP000799302"/>
    </source>
</evidence>
<dbReference type="OrthoDB" id="1577640at2759"/>
<dbReference type="AlphaFoldDB" id="A0A6A6U7P5"/>
<gene>
    <name evidence="4" type="ORF">BT63DRAFT_292722</name>
</gene>